<evidence type="ECO:0000313" key="5">
    <source>
        <dbReference type="Proteomes" id="UP001234581"/>
    </source>
</evidence>
<dbReference type="GO" id="GO:0008270">
    <property type="term" value="F:zinc ion binding"/>
    <property type="evidence" value="ECO:0007669"/>
    <property type="project" value="UniProtKB-KW"/>
</dbReference>
<feature type="region of interest" description="Disordered" evidence="2">
    <location>
        <begin position="186"/>
        <end position="242"/>
    </location>
</feature>
<dbReference type="GeneID" id="83216546"/>
<dbReference type="AlphaFoldDB" id="A0AAD7V025"/>
<evidence type="ECO:0000256" key="2">
    <source>
        <dbReference type="SAM" id="MobiDB-lite"/>
    </source>
</evidence>
<dbReference type="EMBL" id="JARTCD010000051">
    <property type="protein sequence ID" value="KAJ8655271.1"/>
    <property type="molecule type" value="Genomic_DNA"/>
</dbReference>
<dbReference type="InterPro" id="IPR036236">
    <property type="entry name" value="Znf_C2H2_sf"/>
</dbReference>
<dbReference type="InterPro" id="IPR013087">
    <property type="entry name" value="Znf_C2H2_type"/>
</dbReference>
<gene>
    <name evidence="4" type="ORF">O0I10_009139</name>
</gene>
<evidence type="ECO:0000256" key="1">
    <source>
        <dbReference type="PROSITE-ProRule" id="PRU00042"/>
    </source>
</evidence>
<dbReference type="SUPFAM" id="SSF57667">
    <property type="entry name" value="beta-beta-alpha zinc fingers"/>
    <property type="match status" value="1"/>
</dbReference>
<keyword evidence="5" id="KW-1185">Reference proteome</keyword>
<reference evidence="4 5" key="1">
    <citation type="submission" date="2023-03" db="EMBL/GenBank/DDBJ databases">
        <title>Genome sequence of Lichtheimia ornata CBS 291.66.</title>
        <authorList>
            <person name="Mohabir J.T."/>
            <person name="Shea T.P."/>
            <person name="Kurbessoian T."/>
            <person name="Berby B."/>
            <person name="Fontaine J."/>
            <person name="Livny J."/>
            <person name="Gnirke A."/>
            <person name="Stajich J.E."/>
            <person name="Cuomo C.A."/>
        </authorList>
    </citation>
    <scope>NUCLEOTIDE SEQUENCE [LARGE SCALE GENOMIC DNA]</scope>
    <source>
        <strain evidence="4">CBS 291.66</strain>
    </source>
</reference>
<sequence length="305" mass="34127">MDNLAPPEAVNQDPNGSSQHDQHTSPLQYPLPQRQQIRYHQQQHEYVDQDPSSSTLFMQAWLRPAYDDGHQEHAFYDPNMHASSLLANDDGHLALSTNDNHQHLGNNNLAPGSPSSISTCLSELSNTAAFHGAHISSPATTTNIDNTTEEPTTSHTSTTTTIETSSAPVSQIEDWKQRAHQAIWATNLYQRKKRRGRSSGSRQEADDNETTTSSHHGDDDNYDEASSLQSSSSSQPTAAKKRRVAKGYSITCEQCNIHFTRDRDLRRHNLSKHVRKRYVCDHCSNSFTRNDSKSHPPLPPSPIVR</sequence>
<dbReference type="Proteomes" id="UP001234581">
    <property type="component" value="Unassembled WGS sequence"/>
</dbReference>
<feature type="domain" description="C2H2-type" evidence="3">
    <location>
        <begin position="250"/>
        <end position="278"/>
    </location>
</feature>
<feature type="region of interest" description="Disordered" evidence="2">
    <location>
        <begin position="136"/>
        <end position="174"/>
    </location>
</feature>
<feature type="compositionally biased region" description="Low complexity" evidence="2">
    <location>
        <begin position="149"/>
        <end position="166"/>
    </location>
</feature>
<proteinExistence type="predicted"/>
<keyword evidence="1" id="KW-0479">Metal-binding</keyword>
<evidence type="ECO:0000313" key="4">
    <source>
        <dbReference type="EMBL" id="KAJ8655271.1"/>
    </source>
</evidence>
<keyword evidence="1" id="KW-0862">Zinc</keyword>
<name>A0AAD7V025_9FUNG</name>
<feature type="compositionally biased region" description="Low complexity" evidence="2">
    <location>
        <begin position="226"/>
        <end position="235"/>
    </location>
</feature>
<protein>
    <recommendedName>
        <fullName evidence="3">C2H2-type domain-containing protein</fullName>
    </recommendedName>
</protein>
<dbReference type="PROSITE" id="PS00028">
    <property type="entry name" value="ZINC_FINGER_C2H2_1"/>
    <property type="match status" value="1"/>
</dbReference>
<evidence type="ECO:0000259" key="3">
    <source>
        <dbReference type="PROSITE" id="PS50157"/>
    </source>
</evidence>
<accession>A0AAD7V025</accession>
<keyword evidence="1" id="KW-0863">Zinc-finger</keyword>
<organism evidence="4 5">
    <name type="scientific">Lichtheimia ornata</name>
    <dbReference type="NCBI Taxonomy" id="688661"/>
    <lineage>
        <taxon>Eukaryota</taxon>
        <taxon>Fungi</taxon>
        <taxon>Fungi incertae sedis</taxon>
        <taxon>Mucoromycota</taxon>
        <taxon>Mucoromycotina</taxon>
        <taxon>Mucoromycetes</taxon>
        <taxon>Mucorales</taxon>
        <taxon>Lichtheimiaceae</taxon>
        <taxon>Lichtheimia</taxon>
    </lineage>
</organism>
<feature type="region of interest" description="Disordered" evidence="2">
    <location>
        <begin position="285"/>
        <end position="305"/>
    </location>
</feature>
<dbReference type="RefSeq" id="XP_058340184.1">
    <property type="nucleotide sequence ID" value="XM_058489136.1"/>
</dbReference>
<dbReference type="PROSITE" id="PS50157">
    <property type="entry name" value="ZINC_FINGER_C2H2_2"/>
    <property type="match status" value="1"/>
</dbReference>
<dbReference type="Gene3D" id="3.30.160.60">
    <property type="entry name" value="Classic Zinc Finger"/>
    <property type="match status" value="1"/>
</dbReference>
<feature type="compositionally biased region" description="Polar residues" evidence="2">
    <location>
        <begin position="12"/>
        <end position="27"/>
    </location>
</feature>
<feature type="region of interest" description="Disordered" evidence="2">
    <location>
        <begin position="1"/>
        <end position="35"/>
    </location>
</feature>
<feature type="compositionally biased region" description="Pro residues" evidence="2">
    <location>
        <begin position="296"/>
        <end position="305"/>
    </location>
</feature>
<comment type="caution">
    <text evidence="4">The sequence shown here is derived from an EMBL/GenBank/DDBJ whole genome shotgun (WGS) entry which is preliminary data.</text>
</comment>
<feature type="compositionally biased region" description="Polar residues" evidence="2">
    <location>
        <begin position="137"/>
        <end position="146"/>
    </location>
</feature>